<dbReference type="SMART" id="SM00448">
    <property type="entry name" value="REC"/>
    <property type="match status" value="1"/>
</dbReference>
<keyword evidence="6" id="KW-0238">DNA-binding</keyword>
<feature type="domain" description="HTH araC/xylS-type" evidence="9">
    <location>
        <begin position="419"/>
        <end position="517"/>
    </location>
</feature>
<dbReference type="EMBL" id="AP019695">
    <property type="protein sequence ID" value="BBK23057.1"/>
    <property type="molecule type" value="Genomic_DNA"/>
</dbReference>
<evidence type="ECO:0000259" key="10">
    <source>
        <dbReference type="PROSITE" id="PS50110"/>
    </source>
</evidence>
<keyword evidence="2" id="KW-0963">Cytoplasm</keyword>
<keyword evidence="7" id="KW-0804">Transcription</keyword>
<evidence type="ECO:0000313" key="12">
    <source>
        <dbReference type="Proteomes" id="UP000464754"/>
    </source>
</evidence>
<feature type="domain" description="Response regulatory" evidence="10">
    <location>
        <begin position="3"/>
        <end position="120"/>
    </location>
</feature>
<dbReference type="SUPFAM" id="SSF52172">
    <property type="entry name" value="CheY-like"/>
    <property type="match status" value="1"/>
</dbReference>
<evidence type="ECO:0000256" key="8">
    <source>
        <dbReference type="PROSITE-ProRule" id="PRU00169"/>
    </source>
</evidence>
<dbReference type="PANTHER" id="PTHR42713:SF3">
    <property type="entry name" value="TRANSCRIPTIONAL REGULATORY PROTEIN HPTR"/>
    <property type="match status" value="1"/>
</dbReference>
<dbReference type="Gene3D" id="3.40.50.2300">
    <property type="match status" value="1"/>
</dbReference>
<dbReference type="InterPro" id="IPR018062">
    <property type="entry name" value="HTH_AraC-typ_CS"/>
</dbReference>
<dbReference type="GO" id="GO:0003700">
    <property type="term" value="F:DNA-binding transcription factor activity"/>
    <property type="evidence" value="ECO:0007669"/>
    <property type="project" value="InterPro"/>
</dbReference>
<dbReference type="InterPro" id="IPR020449">
    <property type="entry name" value="Tscrpt_reg_AraC-type_HTH"/>
</dbReference>
<dbReference type="InterPro" id="IPR051552">
    <property type="entry name" value="HptR"/>
</dbReference>
<evidence type="ECO:0008006" key="13">
    <source>
        <dbReference type="Google" id="ProtNLM"/>
    </source>
</evidence>
<dbReference type="CDD" id="cd17536">
    <property type="entry name" value="REC_YesN-like"/>
    <property type="match status" value="1"/>
</dbReference>
<comment type="subcellular location">
    <subcellularLocation>
        <location evidence="1">Cytoplasm</location>
    </subcellularLocation>
</comment>
<dbReference type="AlphaFoldDB" id="A0A6N4TJZ9"/>
<name>A0A6N4TJZ9_9FIRM</name>
<evidence type="ECO:0000256" key="1">
    <source>
        <dbReference type="ARBA" id="ARBA00004496"/>
    </source>
</evidence>
<evidence type="ECO:0000256" key="4">
    <source>
        <dbReference type="ARBA" id="ARBA00023012"/>
    </source>
</evidence>
<organism evidence="11 12">
    <name type="scientific">Amedibacterium intestinale</name>
    <dbReference type="NCBI Taxonomy" id="2583452"/>
    <lineage>
        <taxon>Bacteria</taxon>
        <taxon>Bacillati</taxon>
        <taxon>Bacillota</taxon>
        <taxon>Erysipelotrichia</taxon>
        <taxon>Erysipelotrichales</taxon>
        <taxon>Erysipelotrichaceae</taxon>
        <taxon>Amedibacterium</taxon>
    </lineage>
</organism>
<evidence type="ECO:0000256" key="3">
    <source>
        <dbReference type="ARBA" id="ARBA00022553"/>
    </source>
</evidence>
<dbReference type="PANTHER" id="PTHR42713">
    <property type="entry name" value="HISTIDINE KINASE-RELATED"/>
    <property type="match status" value="1"/>
</dbReference>
<dbReference type="Pfam" id="PF12833">
    <property type="entry name" value="HTH_18"/>
    <property type="match status" value="1"/>
</dbReference>
<dbReference type="InterPro" id="IPR011006">
    <property type="entry name" value="CheY-like_superfamily"/>
</dbReference>
<evidence type="ECO:0000256" key="5">
    <source>
        <dbReference type="ARBA" id="ARBA00023015"/>
    </source>
</evidence>
<evidence type="ECO:0000256" key="6">
    <source>
        <dbReference type="ARBA" id="ARBA00023125"/>
    </source>
</evidence>
<evidence type="ECO:0000256" key="7">
    <source>
        <dbReference type="ARBA" id="ARBA00023163"/>
    </source>
</evidence>
<dbReference type="PRINTS" id="PR00032">
    <property type="entry name" value="HTHARAC"/>
</dbReference>
<accession>A0A6N4TJZ9</accession>
<evidence type="ECO:0000259" key="9">
    <source>
        <dbReference type="PROSITE" id="PS01124"/>
    </source>
</evidence>
<dbReference type="GO" id="GO:0000160">
    <property type="term" value="P:phosphorelay signal transduction system"/>
    <property type="evidence" value="ECO:0007669"/>
    <property type="project" value="UniProtKB-KW"/>
</dbReference>
<dbReference type="SMART" id="SM00342">
    <property type="entry name" value="HTH_ARAC"/>
    <property type="match status" value="1"/>
</dbReference>
<keyword evidence="4" id="KW-0902">Two-component regulatory system</keyword>
<feature type="modified residue" description="4-aspartylphosphate" evidence="8">
    <location>
        <position position="55"/>
    </location>
</feature>
<dbReference type="Gene3D" id="1.10.10.60">
    <property type="entry name" value="Homeodomain-like"/>
    <property type="match status" value="2"/>
</dbReference>
<keyword evidence="3 8" id="KW-0597">Phosphoprotein</keyword>
<dbReference type="RefSeq" id="WP_158572274.1">
    <property type="nucleotide sequence ID" value="NZ_AP019695.1"/>
</dbReference>
<protein>
    <recommendedName>
        <fullName evidence="13">DNA-binding response regulator</fullName>
    </recommendedName>
</protein>
<keyword evidence="12" id="KW-1185">Reference proteome</keyword>
<dbReference type="InterPro" id="IPR001789">
    <property type="entry name" value="Sig_transdc_resp-reg_receiver"/>
</dbReference>
<dbReference type="InterPro" id="IPR009057">
    <property type="entry name" value="Homeodomain-like_sf"/>
</dbReference>
<dbReference type="InterPro" id="IPR018060">
    <property type="entry name" value="HTH_AraC"/>
</dbReference>
<dbReference type="Pfam" id="PF00072">
    <property type="entry name" value="Response_reg"/>
    <property type="match status" value="1"/>
</dbReference>
<evidence type="ECO:0000256" key="2">
    <source>
        <dbReference type="ARBA" id="ARBA00022490"/>
    </source>
</evidence>
<dbReference type="PROSITE" id="PS01124">
    <property type="entry name" value="HTH_ARAC_FAMILY_2"/>
    <property type="match status" value="1"/>
</dbReference>
<dbReference type="KEGG" id="aarg:Aargi30884_19600"/>
<sequence length="531" mass="63181">MYKVLIVDDERLIRMTLQNMLDWKELNCDVVAAVKDGIEAYGVFQKVHPDLIITDLKMPQMDGIELIRKVKEERADTQIIALSNYSDFELVRDAMKAGAADYLLKVTLDKEQLEKAVRQRLVHCESAQEKEDSEEIKWLNHIKQTLLLIKNQEKIEKEDAYLESAFVQPYKKEYQVAYLHVDNIHLFYEEKYEEHEKLEKFLYDQMRDSVPLDIEFRSFFLNHHTAIILLQGGQKQRMANICHTMIRNIQQYLNVQISFVLSNVMEDIKDFYQCCGDVFAASRNHFYRGSGTLMFVEEKEEYVDLDVAHMSWHKDIMEAMSTRDFQKAEKMLEESFNMMEKECIEPYQVIEYYIFILHNIEGNEMVKGHKNMYSLDTIVMNLRHCDTFSKLKEVLMEGFVLVEEWLKDENFNRYRQEVVDVMNYLDENYQEKLSLKEIAEHFSMSESSLSHLFKNETGMNLKSYINEKRMKKALELLSNESFKIKDVAAQIGMEDQLYFNRVFKKYYDLSPSDYRKKLQEERNENLDEVIE</sequence>
<dbReference type="SUPFAM" id="SSF46689">
    <property type="entry name" value="Homeodomain-like"/>
    <property type="match status" value="2"/>
</dbReference>
<dbReference type="GO" id="GO:0005737">
    <property type="term" value="C:cytoplasm"/>
    <property type="evidence" value="ECO:0007669"/>
    <property type="project" value="UniProtKB-SubCell"/>
</dbReference>
<dbReference type="PROSITE" id="PS00041">
    <property type="entry name" value="HTH_ARAC_FAMILY_1"/>
    <property type="match status" value="1"/>
</dbReference>
<dbReference type="PROSITE" id="PS50110">
    <property type="entry name" value="RESPONSE_REGULATORY"/>
    <property type="match status" value="1"/>
</dbReference>
<proteinExistence type="predicted"/>
<gene>
    <name evidence="11" type="ORF">Aargi30884_19600</name>
</gene>
<dbReference type="GO" id="GO:0043565">
    <property type="term" value="F:sequence-specific DNA binding"/>
    <property type="evidence" value="ECO:0007669"/>
    <property type="project" value="InterPro"/>
</dbReference>
<dbReference type="Proteomes" id="UP000464754">
    <property type="component" value="Chromosome"/>
</dbReference>
<reference evidence="12" key="1">
    <citation type="submission" date="2019-05" db="EMBL/GenBank/DDBJ databases">
        <title>Complete genome sequencing of Absiella argi strain JCM 30884.</title>
        <authorList>
            <person name="Sakamoto M."/>
            <person name="Murakami T."/>
            <person name="Mori H."/>
        </authorList>
    </citation>
    <scope>NUCLEOTIDE SEQUENCE [LARGE SCALE GENOMIC DNA]</scope>
    <source>
        <strain evidence="12">JCM 30884</strain>
    </source>
</reference>
<keyword evidence="5" id="KW-0805">Transcription regulation</keyword>
<evidence type="ECO:0000313" key="11">
    <source>
        <dbReference type="EMBL" id="BBK23057.1"/>
    </source>
</evidence>